<organism evidence="1">
    <name type="scientific">Phytophthora nicotianae</name>
    <name type="common">Potato buckeye rot agent</name>
    <name type="synonym">Phytophthora parasitica</name>
    <dbReference type="NCBI Taxonomy" id="4792"/>
    <lineage>
        <taxon>Eukaryota</taxon>
        <taxon>Sar</taxon>
        <taxon>Stramenopiles</taxon>
        <taxon>Oomycota</taxon>
        <taxon>Peronosporomycetes</taxon>
        <taxon>Peronosporales</taxon>
        <taxon>Peronosporaceae</taxon>
        <taxon>Phytophthora</taxon>
    </lineage>
</organism>
<evidence type="ECO:0008006" key="2">
    <source>
        <dbReference type="Google" id="ProtNLM"/>
    </source>
</evidence>
<proteinExistence type="predicted"/>
<dbReference type="EMBL" id="KI689833">
    <property type="protein sequence ID" value="ETK71384.1"/>
    <property type="molecule type" value="Genomic_DNA"/>
</dbReference>
<feature type="non-terminal residue" evidence="1">
    <location>
        <position position="33"/>
    </location>
</feature>
<dbReference type="AlphaFoldDB" id="W2FL54"/>
<evidence type="ECO:0000313" key="1">
    <source>
        <dbReference type="EMBL" id="ETK71384.1"/>
    </source>
</evidence>
<accession>W2FL54</accession>
<gene>
    <name evidence="1" type="ORF">L915_21362</name>
</gene>
<sequence length="33" mass="3736">MGRWLTIKQKMAMIKKASESPAMTQVELAAWAK</sequence>
<name>W2FL54_PHYNI</name>
<protein>
    <recommendedName>
        <fullName evidence="2">ARS-binding protein 1 N-terminal domain-containing protein</fullName>
    </recommendedName>
</protein>
<dbReference type="Proteomes" id="UP000053236">
    <property type="component" value="Unassembled WGS sequence"/>
</dbReference>
<reference evidence="1" key="1">
    <citation type="submission" date="2013-11" db="EMBL/GenBank/DDBJ databases">
        <title>The Genome Sequence of Phytophthora parasitica CJ02B3.</title>
        <authorList>
            <consortium name="The Broad Institute Genomics Platform"/>
            <person name="Russ C."/>
            <person name="Tyler B."/>
            <person name="Panabieres F."/>
            <person name="Shan W."/>
            <person name="Tripathy S."/>
            <person name="Grunwald N."/>
            <person name="Machado M."/>
            <person name="Johnson C.S."/>
            <person name="Arredondo F."/>
            <person name="Hong C."/>
            <person name="Coffey M."/>
            <person name="Young S.K."/>
            <person name="Zeng Q."/>
            <person name="Gargeya S."/>
            <person name="Fitzgerald M."/>
            <person name="Abouelleil A."/>
            <person name="Alvarado L."/>
            <person name="Chapman S.B."/>
            <person name="Gainer-Dewar J."/>
            <person name="Goldberg J."/>
            <person name="Griggs A."/>
            <person name="Gujja S."/>
            <person name="Hansen M."/>
            <person name="Howarth C."/>
            <person name="Imamovic A."/>
            <person name="Ireland A."/>
            <person name="Larimer J."/>
            <person name="McCowan C."/>
            <person name="Murphy C."/>
            <person name="Pearson M."/>
            <person name="Poon T.W."/>
            <person name="Priest M."/>
            <person name="Roberts A."/>
            <person name="Saif S."/>
            <person name="Shea T."/>
            <person name="Sykes S."/>
            <person name="Wortman J."/>
            <person name="Nusbaum C."/>
            <person name="Birren B."/>
        </authorList>
    </citation>
    <scope>NUCLEOTIDE SEQUENCE [LARGE SCALE GENOMIC DNA]</scope>
    <source>
        <strain evidence="1">CJ02B3</strain>
    </source>
</reference>